<dbReference type="InParanoid" id="A0A1V8T7D6"/>
<dbReference type="InterPro" id="IPR001789">
    <property type="entry name" value="Sig_transdc_resp-reg_receiver"/>
</dbReference>
<keyword evidence="4" id="KW-0808">Transferase</keyword>
<evidence type="ECO:0000256" key="1">
    <source>
        <dbReference type="ARBA" id="ARBA00000085"/>
    </source>
</evidence>
<comment type="caution">
    <text evidence="10">The sequence shown here is derived from an EMBL/GenBank/DDBJ whole genome shotgun (WGS) entry which is preliminary data.</text>
</comment>
<dbReference type="InterPro" id="IPR036890">
    <property type="entry name" value="HATPase_C_sf"/>
</dbReference>
<feature type="modified residue" description="4-aspartylphosphate" evidence="6">
    <location>
        <position position="1231"/>
    </location>
</feature>
<dbReference type="FunFam" id="3.30.450.40:FF:000083">
    <property type="entry name" value="Sensor histidine kinase/response regulator, putative (AFU_orthologue AFUA_4G00660)"/>
    <property type="match status" value="1"/>
</dbReference>
<dbReference type="Proteomes" id="UP000192596">
    <property type="component" value="Unassembled WGS sequence"/>
</dbReference>
<keyword evidence="5" id="KW-0418">Kinase</keyword>
<feature type="compositionally biased region" description="Low complexity" evidence="7">
    <location>
        <begin position="343"/>
        <end position="370"/>
    </location>
</feature>
<dbReference type="Gene3D" id="3.30.565.10">
    <property type="entry name" value="Histidine kinase-like ATPase, C-terminal domain"/>
    <property type="match status" value="1"/>
</dbReference>
<evidence type="ECO:0000313" key="11">
    <source>
        <dbReference type="Proteomes" id="UP000192596"/>
    </source>
</evidence>
<keyword evidence="3 6" id="KW-0597">Phosphoprotein</keyword>
<dbReference type="GO" id="GO:0009927">
    <property type="term" value="F:histidine phosphotransfer kinase activity"/>
    <property type="evidence" value="ECO:0007669"/>
    <property type="project" value="TreeGrafter"/>
</dbReference>
<dbReference type="PRINTS" id="PR00344">
    <property type="entry name" value="BCTRLSENSOR"/>
</dbReference>
<dbReference type="Pfam" id="PF00512">
    <property type="entry name" value="HisKA"/>
    <property type="match status" value="1"/>
</dbReference>
<dbReference type="PANTHER" id="PTHR43047:SF72">
    <property type="entry name" value="OSMOSENSING HISTIDINE PROTEIN KINASE SLN1"/>
    <property type="match status" value="1"/>
</dbReference>
<proteinExistence type="predicted"/>
<feature type="compositionally biased region" description="Basic residues" evidence="7">
    <location>
        <begin position="292"/>
        <end position="306"/>
    </location>
</feature>
<dbReference type="OrthoDB" id="303614at2759"/>
<feature type="region of interest" description="Disordered" evidence="7">
    <location>
        <begin position="452"/>
        <end position="501"/>
    </location>
</feature>
<protein>
    <recommendedName>
        <fullName evidence="2">histidine kinase</fullName>
        <ecNumber evidence="2">2.7.13.3</ecNumber>
    </recommendedName>
</protein>
<feature type="domain" description="Histidine kinase" evidence="8">
    <location>
        <begin position="654"/>
        <end position="925"/>
    </location>
</feature>
<dbReference type="InterPro" id="IPR003661">
    <property type="entry name" value="HisK_dim/P_dom"/>
</dbReference>
<dbReference type="PANTHER" id="PTHR43047">
    <property type="entry name" value="TWO-COMPONENT HISTIDINE PROTEIN KINASE"/>
    <property type="match status" value="1"/>
</dbReference>
<dbReference type="SUPFAM" id="SSF47384">
    <property type="entry name" value="Homodimeric domain of signal transducing histidine kinase"/>
    <property type="match status" value="1"/>
</dbReference>
<dbReference type="EC" id="2.7.13.3" evidence="2"/>
<dbReference type="GO" id="GO:0000155">
    <property type="term" value="F:phosphorelay sensor kinase activity"/>
    <property type="evidence" value="ECO:0007669"/>
    <property type="project" value="InterPro"/>
</dbReference>
<dbReference type="Gene3D" id="3.40.50.2300">
    <property type="match status" value="1"/>
</dbReference>
<dbReference type="SUPFAM" id="SSF55781">
    <property type="entry name" value="GAF domain-like"/>
    <property type="match status" value="1"/>
</dbReference>
<evidence type="ECO:0000259" key="9">
    <source>
        <dbReference type="PROSITE" id="PS50110"/>
    </source>
</evidence>
<evidence type="ECO:0000256" key="7">
    <source>
        <dbReference type="SAM" id="MobiDB-lite"/>
    </source>
</evidence>
<dbReference type="Gene3D" id="1.10.287.130">
    <property type="match status" value="1"/>
</dbReference>
<keyword evidence="11" id="KW-1185">Reference proteome</keyword>
<dbReference type="InterPro" id="IPR004358">
    <property type="entry name" value="Sig_transdc_His_kin-like_C"/>
</dbReference>
<dbReference type="SMART" id="SM00387">
    <property type="entry name" value="HATPase_c"/>
    <property type="match status" value="1"/>
</dbReference>
<evidence type="ECO:0000256" key="6">
    <source>
        <dbReference type="PROSITE-ProRule" id="PRU00169"/>
    </source>
</evidence>
<dbReference type="InterPro" id="IPR029016">
    <property type="entry name" value="GAF-like_dom_sf"/>
</dbReference>
<dbReference type="InterPro" id="IPR036097">
    <property type="entry name" value="HisK_dim/P_sf"/>
</dbReference>
<evidence type="ECO:0000256" key="3">
    <source>
        <dbReference type="ARBA" id="ARBA00022553"/>
    </source>
</evidence>
<dbReference type="PROSITE" id="PS50109">
    <property type="entry name" value="HIS_KIN"/>
    <property type="match status" value="1"/>
</dbReference>
<feature type="compositionally biased region" description="Polar residues" evidence="7">
    <location>
        <begin position="537"/>
        <end position="555"/>
    </location>
</feature>
<dbReference type="STRING" id="1507870.A0A1V8T7D6"/>
<feature type="region of interest" description="Disordered" evidence="7">
    <location>
        <begin position="523"/>
        <end position="565"/>
    </location>
</feature>
<dbReference type="CDD" id="cd17546">
    <property type="entry name" value="REC_hyHK_CKI1_RcsC-like"/>
    <property type="match status" value="1"/>
</dbReference>
<evidence type="ECO:0000259" key="8">
    <source>
        <dbReference type="PROSITE" id="PS50109"/>
    </source>
</evidence>
<name>A0A1V8T7D6_9PEZI</name>
<evidence type="ECO:0000313" key="10">
    <source>
        <dbReference type="EMBL" id="OQO07194.1"/>
    </source>
</evidence>
<dbReference type="InterPro" id="IPR005467">
    <property type="entry name" value="His_kinase_dom"/>
</dbReference>
<evidence type="ECO:0000256" key="2">
    <source>
        <dbReference type="ARBA" id="ARBA00012438"/>
    </source>
</evidence>
<dbReference type="Pfam" id="PF02518">
    <property type="entry name" value="HATPase_c"/>
    <property type="match status" value="1"/>
</dbReference>
<dbReference type="SUPFAM" id="SSF52172">
    <property type="entry name" value="CheY-like"/>
    <property type="match status" value="1"/>
</dbReference>
<feature type="compositionally biased region" description="Polar residues" evidence="7">
    <location>
        <begin position="321"/>
        <end position="334"/>
    </location>
</feature>
<dbReference type="CDD" id="cd00082">
    <property type="entry name" value="HisKA"/>
    <property type="match status" value="1"/>
</dbReference>
<dbReference type="InterPro" id="IPR003594">
    <property type="entry name" value="HATPase_dom"/>
</dbReference>
<feature type="region of interest" description="Disordered" evidence="7">
    <location>
        <begin position="275"/>
        <end position="370"/>
    </location>
</feature>
<dbReference type="Gene3D" id="3.30.450.40">
    <property type="match status" value="1"/>
</dbReference>
<dbReference type="EMBL" id="NAJO01000015">
    <property type="protein sequence ID" value="OQO07194.1"/>
    <property type="molecule type" value="Genomic_DNA"/>
</dbReference>
<comment type="catalytic activity">
    <reaction evidence="1">
        <text>ATP + protein L-histidine = ADP + protein N-phospho-L-histidine.</text>
        <dbReference type="EC" id="2.7.13.3"/>
    </reaction>
</comment>
<dbReference type="InterPro" id="IPR011006">
    <property type="entry name" value="CheY-like_superfamily"/>
</dbReference>
<reference evidence="11" key="1">
    <citation type="submission" date="2017-03" db="EMBL/GenBank/DDBJ databases">
        <title>Genomes of endolithic fungi from Antarctica.</title>
        <authorList>
            <person name="Coleine C."/>
            <person name="Masonjones S."/>
            <person name="Stajich J.E."/>
        </authorList>
    </citation>
    <scope>NUCLEOTIDE SEQUENCE [LARGE SCALE GENOMIC DNA]</scope>
    <source>
        <strain evidence="11">CCFEE 5527</strain>
    </source>
</reference>
<dbReference type="SUPFAM" id="SSF55874">
    <property type="entry name" value="ATPase domain of HSP90 chaperone/DNA topoisomerase II/histidine kinase"/>
    <property type="match status" value="1"/>
</dbReference>
<gene>
    <name evidence="10" type="ORF">B0A48_07764</name>
</gene>
<evidence type="ECO:0000256" key="5">
    <source>
        <dbReference type="ARBA" id="ARBA00022777"/>
    </source>
</evidence>
<dbReference type="SMART" id="SM00448">
    <property type="entry name" value="REC"/>
    <property type="match status" value="1"/>
</dbReference>
<organism evidence="10 11">
    <name type="scientific">Cryoendolithus antarcticus</name>
    <dbReference type="NCBI Taxonomy" id="1507870"/>
    <lineage>
        <taxon>Eukaryota</taxon>
        <taxon>Fungi</taxon>
        <taxon>Dikarya</taxon>
        <taxon>Ascomycota</taxon>
        <taxon>Pezizomycotina</taxon>
        <taxon>Dothideomycetes</taxon>
        <taxon>Dothideomycetidae</taxon>
        <taxon>Cladosporiales</taxon>
        <taxon>Cladosporiaceae</taxon>
        <taxon>Cryoendolithus</taxon>
    </lineage>
</organism>
<feature type="domain" description="Response regulatory" evidence="9">
    <location>
        <begin position="1167"/>
        <end position="1301"/>
    </location>
</feature>
<sequence>MRSLSRPLDGEIRSVNIPPHADKLQRKAYESRREREFYSYYESFLALADTSPPLCDLNDPASVAAHRPRSSSDKALTAFVQLTALRLQARRSMLFFFDSEHAYILAEATRTLSLLDDREHEIDDSLWLGASKIPRGFSVCEVTADLPTNHGSNEEDSDTCSIAHVIDDLRDDNRFSSRPYVSGGPRARFYAGVPVTTKHGINIGALCVLDDKPRDGLSPADTQFLCDMATTVMTHLSMVRANTENQRSGDMTTALSAFIEGKSKSNDWLHRTAHHTADEPSHGLADPQHTQRTYKSRMRPTYRKGRSSVQKPSRADMASPPTRSGSDNSASSRTKFIKRGQHSQSSASTAPESSGSDSPSASNDNPSHNDLATQSIKIADFASQPALIDSSKSLQEDRFTTHVKTIMNRAAGLIREAVDVDGVLFLDATIGSYEGQVSSVLAMNETDSALTDTNGETRSAESPMHTSSAETVHHTSYRGCPVLGAAGGSDSDEEGGSTSSMRISESFLRSLLRRYPDGRVWHFNPDGEASSDDLPGTTLSQDSTGESNGSDTETAMETPADRRGRKRLHARIRDGRMLQRLFPGVRSFLLVGMWDTSNERWYGASMIWSYSPIRILRASTDLTFVAAFCDVVMAEVARAEAQSVDRSKNDFISSISHELRSPLHGILGSAECLEERENDPIGQELVRSVLSCGTTLLDIINQLLQYSKLDNGAQQRHTRLRQFGNLMKASKASVPEESVNGIATPEPEIMLSRLTEEAIDAACAGFDHQGLTTWHKEATQQSRDQDGTDVRPAIVVDIEDAFDPSWALHVTSGSWKRICMNLVSNSLKYTPRGRIVVTLRKNKTDGESQLTEVILSVEDTGIGMSETFQANSLFKPFKQENSHAQGTGLGLNLVAKLAKAEGGKVVVKSQKGVGTTVTFTSRLLAATNSDFIRQGLFMSHQGVIYTMLGFARPDEEDQGAAQRESGGRQLADVLRAMCHQLGMKLDGAADAPAGTPTLRLVHESVLARSKSTEGEATSQLRREPSVIICATRASALRLRKDPRHWPSTGWAHQFIWQPIGPTKLASAIAGCLSAIGPPSTVPAFDDDPSLTTTEAAAGTANVVASDVATSRSSALHTAEVALRSKIDEAGGTEIRSLLERSTRDQLDINGVKHDEVTNTTSPQRSLSLLLVDDNHVNLRLLAVFAQKAGYSYEMAKDGQEAVDAYKRSARAPQSGQTDTAATRQPIVVLMDLNMPVLDGFAATKQIRQFERDSGLPKAKIIALTGLGNKEAQDRSFACGTDLFLTKPVRLKELGAILSKLGKGDEELASLKSP</sequence>
<dbReference type="GO" id="GO:0005886">
    <property type="term" value="C:plasma membrane"/>
    <property type="evidence" value="ECO:0007669"/>
    <property type="project" value="TreeGrafter"/>
</dbReference>
<dbReference type="PROSITE" id="PS50110">
    <property type="entry name" value="RESPONSE_REGULATORY"/>
    <property type="match status" value="1"/>
</dbReference>
<evidence type="ECO:0000256" key="4">
    <source>
        <dbReference type="ARBA" id="ARBA00022679"/>
    </source>
</evidence>
<dbReference type="SMART" id="SM00388">
    <property type="entry name" value="HisKA"/>
    <property type="match status" value="1"/>
</dbReference>
<accession>A0A1V8T7D6</accession>
<dbReference type="Pfam" id="PF00072">
    <property type="entry name" value="Response_reg"/>
    <property type="match status" value="1"/>
</dbReference>